<organism evidence="1 2">
    <name type="scientific">Novipirellula aureliae</name>
    <dbReference type="NCBI Taxonomy" id="2527966"/>
    <lineage>
        <taxon>Bacteria</taxon>
        <taxon>Pseudomonadati</taxon>
        <taxon>Planctomycetota</taxon>
        <taxon>Planctomycetia</taxon>
        <taxon>Pirellulales</taxon>
        <taxon>Pirellulaceae</taxon>
        <taxon>Novipirellula</taxon>
    </lineage>
</organism>
<sequence length="134" mass="14242">MKIQFSHFMPSVTKANADAVALAACVYATPGIEYLDNETAKSFLGKLSELANVSRGDISQLSLAVRKKGYTSLRQSVEITFRTGVVGTSDAENTSPEALLIQSSFDKFAAAVMGFSGADVTNKILESTAKAIKN</sequence>
<dbReference type="EMBL" id="SJPY01000006">
    <property type="protein sequence ID" value="TWU39146.1"/>
    <property type="molecule type" value="Genomic_DNA"/>
</dbReference>
<reference evidence="1 2" key="1">
    <citation type="submission" date="2019-02" db="EMBL/GenBank/DDBJ databases">
        <title>Deep-cultivation of Planctomycetes and their phenomic and genomic characterization uncovers novel biology.</title>
        <authorList>
            <person name="Wiegand S."/>
            <person name="Jogler M."/>
            <person name="Boedeker C."/>
            <person name="Pinto D."/>
            <person name="Vollmers J."/>
            <person name="Rivas-Marin E."/>
            <person name="Kohn T."/>
            <person name="Peeters S.H."/>
            <person name="Heuer A."/>
            <person name="Rast P."/>
            <person name="Oberbeckmann S."/>
            <person name="Bunk B."/>
            <person name="Jeske O."/>
            <person name="Meyerdierks A."/>
            <person name="Storesund J.E."/>
            <person name="Kallscheuer N."/>
            <person name="Luecker S."/>
            <person name="Lage O.M."/>
            <person name="Pohl T."/>
            <person name="Merkel B.J."/>
            <person name="Hornburger P."/>
            <person name="Mueller R.-W."/>
            <person name="Bruemmer F."/>
            <person name="Labrenz M."/>
            <person name="Spormann A.M."/>
            <person name="Op Den Camp H."/>
            <person name="Overmann J."/>
            <person name="Amann R."/>
            <person name="Jetten M.S.M."/>
            <person name="Mascher T."/>
            <person name="Medema M.H."/>
            <person name="Devos D.P."/>
            <person name="Kaster A.-K."/>
            <person name="Ovreas L."/>
            <person name="Rohde M."/>
            <person name="Galperin M.Y."/>
            <person name="Jogler C."/>
        </authorList>
    </citation>
    <scope>NUCLEOTIDE SEQUENCE [LARGE SCALE GENOMIC DNA]</scope>
    <source>
        <strain evidence="1 2">Q31b</strain>
    </source>
</reference>
<dbReference type="Proteomes" id="UP000315471">
    <property type="component" value="Unassembled WGS sequence"/>
</dbReference>
<dbReference type="AlphaFoldDB" id="A0A5C6DVS1"/>
<gene>
    <name evidence="1" type="ORF">Q31b_42310</name>
</gene>
<accession>A0A5C6DVS1</accession>
<evidence type="ECO:0000313" key="1">
    <source>
        <dbReference type="EMBL" id="TWU39146.1"/>
    </source>
</evidence>
<keyword evidence="2" id="KW-1185">Reference proteome</keyword>
<comment type="caution">
    <text evidence="1">The sequence shown here is derived from an EMBL/GenBank/DDBJ whole genome shotgun (WGS) entry which is preliminary data.</text>
</comment>
<proteinExistence type="predicted"/>
<evidence type="ECO:0000313" key="2">
    <source>
        <dbReference type="Proteomes" id="UP000315471"/>
    </source>
</evidence>
<protein>
    <submittedName>
        <fullName evidence="1">Uncharacterized protein</fullName>
    </submittedName>
</protein>
<name>A0A5C6DVS1_9BACT</name>